<dbReference type="VEuPathDB" id="FungiDB:M747DRAFT_305087"/>
<sequence>MATARLRRAFRYPDDSGDEEHSREELDEEGMHCQMPRQEAILDDVADGPTEQERVIEQLKALDEKRNSEYSIVFAAIPLFSSFAFIASILSGSSSLSERCLSLLGALSLLVTAYIMKYLPLERPDPKGKRPMATPHAMASIRPYILPVNAAICVLLALVYASQPTTQSWLEIQPVIYLVPGAMFAAVLVARKVMLSVDLKTLENLRYEYKGA</sequence>
<keyword evidence="2" id="KW-0812">Transmembrane</keyword>
<feature type="transmembrane region" description="Helical" evidence="2">
    <location>
        <begin position="70"/>
        <end position="90"/>
    </location>
</feature>
<feature type="transmembrane region" description="Helical" evidence="2">
    <location>
        <begin position="172"/>
        <end position="190"/>
    </location>
</feature>
<evidence type="ECO:0000313" key="4">
    <source>
        <dbReference type="Proteomes" id="UP000253845"/>
    </source>
</evidence>
<evidence type="ECO:0000313" key="3">
    <source>
        <dbReference type="EMBL" id="RDH21135.1"/>
    </source>
</evidence>
<proteinExistence type="predicted"/>
<reference evidence="3 4" key="1">
    <citation type="submission" date="2018-07" db="EMBL/GenBank/DDBJ databases">
        <title>Section-level genome sequencing of Aspergillus section Nigri to investigate inter- and intra-species variation.</title>
        <authorList>
            <consortium name="DOE Joint Genome Institute"/>
            <person name="Vesth T.C."/>
            <person name="Nybo J.L."/>
            <person name="Theobald S."/>
            <person name="Frisvad J.C."/>
            <person name="Larsen T.O."/>
            <person name="Nielsen K.F."/>
            <person name="Hoof J.B."/>
            <person name="Brandl J."/>
            <person name="Salamov A."/>
            <person name="Riley R."/>
            <person name="Gladden J.M."/>
            <person name="Phatale P."/>
            <person name="Nielsen M.T."/>
            <person name="Lyhne E.K."/>
            <person name="Kogle M.E."/>
            <person name="Strasser K."/>
            <person name="McDonnell E."/>
            <person name="Barry K."/>
            <person name="Clum A."/>
            <person name="Chen C."/>
            <person name="Nolan M."/>
            <person name="Sandor L."/>
            <person name="Kuo A."/>
            <person name="Lipzen A."/>
            <person name="Hainaut M."/>
            <person name="Drula E."/>
            <person name="Tsang A."/>
            <person name="Magnuson J.K."/>
            <person name="Henrissat B."/>
            <person name="Wiebenga A."/>
            <person name="Simmons B.A."/>
            <person name="Makela M.R."/>
            <person name="De vries R.P."/>
            <person name="Grigoriev I.V."/>
            <person name="Mortensen U.H."/>
            <person name="Baker S.E."/>
            <person name="Andersen M.R."/>
        </authorList>
    </citation>
    <scope>NUCLEOTIDE SEQUENCE [LARGE SCALE GENOMIC DNA]</scope>
    <source>
        <strain evidence="3 4">ATCC 13496</strain>
    </source>
</reference>
<dbReference type="Proteomes" id="UP000253845">
    <property type="component" value="Unassembled WGS sequence"/>
</dbReference>
<keyword evidence="2" id="KW-1133">Transmembrane helix</keyword>
<feature type="region of interest" description="Disordered" evidence="1">
    <location>
        <begin position="1"/>
        <end position="30"/>
    </location>
</feature>
<keyword evidence="2" id="KW-0472">Membrane</keyword>
<evidence type="ECO:0008006" key="5">
    <source>
        <dbReference type="Google" id="ProtNLM"/>
    </source>
</evidence>
<feature type="transmembrane region" description="Helical" evidence="2">
    <location>
        <begin position="102"/>
        <end position="120"/>
    </location>
</feature>
<feature type="compositionally biased region" description="Basic residues" evidence="1">
    <location>
        <begin position="1"/>
        <end position="10"/>
    </location>
</feature>
<evidence type="ECO:0000256" key="1">
    <source>
        <dbReference type="SAM" id="MobiDB-lite"/>
    </source>
</evidence>
<dbReference type="AlphaFoldDB" id="A0A370BZI0"/>
<organism evidence="3 4">
    <name type="scientific">Aspergillus niger ATCC 13496</name>
    <dbReference type="NCBI Taxonomy" id="1353008"/>
    <lineage>
        <taxon>Eukaryota</taxon>
        <taxon>Fungi</taxon>
        <taxon>Dikarya</taxon>
        <taxon>Ascomycota</taxon>
        <taxon>Pezizomycotina</taxon>
        <taxon>Eurotiomycetes</taxon>
        <taxon>Eurotiomycetidae</taxon>
        <taxon>Eurotiales</taxon>
        <taxon>Aspergillaceae</taxon>
        <taxon>Aspergillus</taxon>
        <taxon>Aspergillus subgen. Circumdati</taxon>
    </lineage>
</organism>
<feature type="transmembrane region" description="Helical" evidence="2">
    <location>
        <begin position="141"/>
        <end position="160"/>
    </location>
</feature>
<protein>
    <recommendedName>
        <fullName evidence="5">Transmembrane protein</fullName>
    </recommendedName>
</protein>
<feature type="compositionally biased region" description="Basic and acidic residues" evidence="1">
    <location>
        <begin position="11"/>
        <end position="24"/>
    </location>
</feature>
<gene>
    <name evidence="3" type="ORF">M747DRAFT_305087</name>
</gene>
<dbReference type="EMBL" id="KZ851912">
    <property type="protein sequence ID" value="RDH21135.1"/>
    <property type="molecule type" value="Genomic_DNA"/>
</dbReference>
<accession>A0A370BZI0</accession>
<evidence type="ECO:0000256" key="2">
    <source>
        <dbReference type="SAM" id="Phobius"/>
    </source>
</evidence>
<name>A0A370BZI0_ASPNG</name>